<comment type="caution">
    <text evidence="1">The sequence shown here is derived from an EMBL/GenBank/DDBJ whole genome shotgun (WGS) entry which is preliminary data.</text>
</comment>
<evidence type="ECO:0008006" key="3">
    <source>
        <dbReference type="Google" id="ProtNLM"/>
    </source>
</evidence>
<dbReference type="Proteomes" id="UP001139031">
    <property type="component" value="Unassembled WGS sequence"/>
</dbReference>
<dbReference type="PROSITE" id="PS51257">
    <property type="entry name" value="PROKAR_LIPOPROTEIN"/>
    <property type="match status" value="1"/>
</dbReference>
<keyword evidence="2" id="KW-1185">Reference proteome</keyword>
<name>A0ABS7TWE6_9BACT</name>
<dbReference type="EMBL" id="JAIRAU010000031">
    <property type="protein sequence ID" value="MBZ5712519.1"/>
    <property type="molecule type" value="Genomic_DNA"/>
</dbReference>
<proteinExistence type="predicted"/>
<protein>
    <recommendedName>
        <fullName evidence="3">Lipoprotein</fullName>
    </recommendedName>
</protein>
<accession>A0ABS7TWE6</accession>
<reference evidence="1" key="1">
    <citation type="submission" date="2021-08" db="EMBL/GenBank/DDBJ databases">
        <authorList>
            <person name="Stevens D.C."/>
        </authorList>
    </citation>
    <scope>NUCLEOTIDE SEQUENCE</scope>
    <source>
        <strain evidence="1">DSM 53165</strain>
    </source>
</reference>
<evidence type="ECO:0000313" key="1">
    <source>
        <dbReference type="EMBL" id="MBZ5712519.1"/>
    </source>
</evidence>
<sequence length="281" mass="30429">MSWTRRLMIFATIAAASCVRRPASSEVTTAASFSLAELRAEVDRYVCAVWTPEVQQWGVDMLSEACGAERDPTLGELVRAAVLRSKTIVPLATAAYDAFDAGASGLDQASADALARRSMWSDPLLSRAILLQLRGAIDAMHARCDDCPRLAVAPVEVEWEDFSPYLQAYFWPVQATPGGPVEIFVCSGTHGAGELPANEPLRQAGFLVAVQFVDDAETEAQIEQLHARHNGDASRSAHGMAREIDALIQSPTGRARTCRALREVEWFTGVVVRACEASPRG</sequence>
<gene>
    <name evidence="1" type="ORF">K7C98_25030</name>
</gene>
<evidence type="ECO:0000313" key="2">
    <source>
        <dbReference type="Proteomes" id="UP001139031"/>
    </source>
</evidence>
<organism evidence="1 2">
    <name type="scientific">Nannocystis pusilla</name>
    <dbReference type="NCBI Taxonomy" id="889268"/>
    <lineage>
        <taxon>Bacteria</taxon>
        <taxon>Pseudomonadati</taxon>
        <taxon>Myxococcota</taxon>
        <taxon>Polyangia</taxon>
        <taxon>Nannocystales</taxon>
        <taxon>Nannocystaceae</taxon>
        <taxon>Nannocystis</taxon>
    </lineage>
</organism>
<dbReference type="RefSeq" id="WP_224194274.1">
    <property type="nucleotide sequence ID" value="NZ_JAIRAU010000031.1"/>
</dbReference>